<evidence type="ECO:0000313" key="3">
    <source>
        <dbReference type="Proteomes" id="UP001596328"/>
    </source>
</evidence>
<evidence type="ECO:0000313" key="2">
    <source>
        <dbReference type="EMBL" id="MFC6724710.1"/>
    </source>
</evidence>
<feature type="region of interest" description="Disordered" evidence="1">
    <location>
        <begin position="92"/>
        <end position="115"/>
    </location>
</feature>
<keyword evidence="3" id="KW-1185">Reference proteome</keyword>
<dbReference type="InterPro" id="IPR055984">
    <property type="entry name" value="DUF7562"/>
</dbReference>
<evidence type="ECO:0008006" key="4">
    <source>
        <dbReference type="Google" id="ProtNLM"/>
    </source>
</evidence>
<name>A0ABD5RZ45_9EURY</name>
<dbReference type="Pfam" id="PF24443">
    <property type="entry name" value="DUF7562"/>
    <property type="match status" value="1"/>
</dbReference>
<sequence>MWRSRTNRDRKTVDCIACGASVLRTEAREYDKEGDRWSRQDKEFEHLCKGCYRELDHQPRGELEALVVDVEEQGQSREAFLRRYLDAVDERYGDGEAGDRDVSGLPPGDESANRR</sequence>
<accession>A0ABD5RZ45</accession>
<dbReference type="Proteomes" id="UP001596328">
    <property type="component" value="Unassembled WGS sequence"/>
</dbReference>
<protein>
    <recommendedName>
        <fullName evidence="4">Small CPxCG-related zinc finger protein</fullName>
    </recommendedName>
</protein>
<feature type="non-terminal residue" evidence="2">
    <location>
        <position position="115"/>
    </location>
</feature>
<comment type="caution">
    <text evidence="2">The sequence shown here is derived from an EMBL/GenBank/DDBJ whole genome shotgun (WGS) entry which is preliminary data.</text>
</comment>
<dbReference type="EMBL" id="JBHSWU010000257">
    <property type="protein sequence ID" value="MFC6724710.1"/>
    <property type="molecule type" value="Genomic_DNA"/>
</dbReference>
<evidence type="ECO:0000256" key="1">
    <source>
        <dbReference type="SAM" id="MobiDB-lite"/>
    </source>
</evidence>
<dbReference type="AlphaFoldDB" id="A0ABD5RZ45"/>
<feature type="compositionally biased region" description="Basic and acidic residues" evidence="1">
    <location>
        <begin position="92"/>
        <end position="102"/>
    </location>
</feature>
<gene>
    <name evidence="2" type="ORF">ACFQE1_10045</name>
</gene>
<proteinExistence type="predicted"/>
<organism evidence="2 3">
    <name type="scientific">Halobium palmae</name>
    <dbReference type="NCBI Taxonomy" id="1776492"/>
    <lineage>
        <taxon>Archaea</taxon>
        <taxon>Methanobacteriati</taxon>
        <taxon>Methanobacteriota</taxon>
        <taxon>Stenosarchaea group</taxon>
        <taxon>Halobacteria</taxon>
        <taxon>Halobacteriales</taxon>
        <taxon>Haloferacaceae</taxon>
        <taxon>Halobium</taxon>
    </lineage>
</organism>
<reference evidence="2 3" key="1">
    <citation type="journal article" date="2019" name="Int. J. Syst. Evol. Microbiol.">
        <title>The Global Catalogue of Microorganisms (GCM) 10K type strain sequencing project: providing services to taxonomists for standard genome sequencing and annotation.</title>
        <authorList>
            <consortium name="The Broad Institute Genomics Platform"/>
            <consortium name="The Broad Institute Genome Sequencing Center for Infectious Disease"/>
            <person name="Wu L."/>
            <person name="Ma J."/>
        </authorList>
    </citation>
    <scope>NUCLEOTIDE SEQUENCE [LARGE SCALE GENOMIC DNA]</scope>
    <source>
        <strain evidence="2 3">NBRC 111368</strain>
    </source>
</reference>